<keyword evidence="3" id="KW-1185">Reference proteome</keyword>
<gene>
    <name evidence="2" type="ORF">JOF43_001176</name>
</gene>
<evidence type="ECO:0000313" key="3">
    <source>
        <dbReference type="Proteomes" id="UP001519290"/>
    </source>
</evidence>
<accession>A0ABS4X0H7</accession>
<dbReference type="InterPro" id="IPR016181">
    <property type="entry name" value="Acyl_CoA_acyltransferase"/>
</dbReference>
<comment type="caution">
    <text evidence="2">The sequence shown here is derived from an EMBL/GenBank/DDBJ whole genome shotgun (WGS) entry which is preliminary data.</text>
</comment>
<dbReference type="EMBL" id="JAGIOD010000001">
    <property type="protein sequence ID" value="MBP2381219.1"/>
    <property type="molecule type" value="Genomic_DNA"/>
</dbReference>
<feature type="domain" description="N-acetyltransferase" evidence="1">
    <location>
        <begin position="20"/>
        <end position="174"/>
    </location>
</feature>
<dbReference type="RefSeq" id="WP_209900212.1">
    <property type="nucleotide sequence ID" value="NZ_BAAAJW010000018.1"/>
</dbReference>
<evidence type="ECO:0000259" key="1">
    <source>
        <dbReference type="PROSITE" id="PS51186"/>
    </source>
</evidence>
<dbReference type="SUPFAM" id="SSF55729">
    <property type="entry name" value="Acyl-CoA N-acyltransferases (Nat)"/>
    <property type="match status" value="1"/>
</dbReference>
<organism evidence="2 3">
    <name type="scientific">Brachybacterium sacelli</name>
    <dbReference type="NCBI Taxonomy" id="173364"/>
    <lineage>
        <taxon>Bacteria</taxon>
        <taxon>Bacillati</taxon>
        <taxon>Actinomycetota</taxon>
        <taxon>Actinomycetes</taxon>
        <taxon>Micrococcales</taxon>
        <taxon>Dermabacteraceae</taxon>
        <taxon>Brachybacterium</taxon>
    </lineage>
</organism>
<dbReference type="PROSITE" id="PS51186">
    <property type="entry name" value="GNAT"/>
    <property type="match status" value="1"/>
</dbReference>
<protein>
    <submittedName>
        <fullName evidence="2">GNAT superfamily N-acetyltransferase</fullName>
    </submittedName>
</protein>
<evidence type="ECO:0000313" key="2">
    <source>
        <dbReference type="EMBL" id="MBP2381219.1"/>
    </source>
</evidence>
<reference evidence="2 3" key="1">
    <citation type="submission" date="2021-03" db="EMBL/GenBank/DDBJ databases">
        <title>Sequencing the genomes of 1000 actinobacteria strains.</title>
        <authorList>
            <person name="Klenk H.-P."/>
        </authorList>
    </citation>
    <scope>NUCLEOTIDE SEQUENCE [LARGE SCALE GENOMIC DNA]</scope>
    <source>
        <strain evidence="2 3">DSM 14566</strain>
    </source>
</reference>
<proteinExistence type="predicted"/>
<sequence>MSVDAGRLARCTPVDVPSLARIRSAREVWMLERGIEQWAPGSQTRMEILTQVDRGEWFRLVGDGSRADGGDSSSSDELLAAGRLLDSDPDFWDDDVASALYVHGLMVDLPAAGRGLGEQVLELAAAEGLRRGRSLLRLDCAPHLVAYYCRLGFASVRRKEFPDFTTVLLERPLRPTSTP</sequence>
<dbReference type="Proteomes" id="UP001519290">
    <property type="component" value="Unassembled WGS sequence"/>
</dbReference>
<name>A0ABS4X0H7_9MICO</name>
<dbReference type="InterPro" id="IPR000182">
    <property type="entry name" value="GNAT_dom"/>
</dbReference>
<dbReference type="Gene3D" id="3.40.630.30">
    <property type="match status" value="1"/>
</dbReference>